<comment type="caution">
    <text evidence="2">The sequence shown here is derived from an EMBL/GenBank/DDBJ whole genome shotgun (WGS) entry which is preliminary data.</text>
</comment>
<dbReference type="EMBL" id="JAETWB010000013">
    <property type="protein sequence ID" value="MBL6080339.1"/>
    <property type="molecule type" value="Genomic_DNA"/>
</dbReference>
<sequence>MSDDEIRDILLTTRRIAVVGASARPERPSYGVAGFLVGRGYAVTPVNPGLAGGVLHGAAVAPSLDAAGPLDMVDVFRRSEEAGAVVDEAIRLGARSVWLQLGVRDDAAGERARAAGLRFVQDRCPVIEWRRLGLPGRIDAA</sequence>
<feature type="domain" description="CoA-binding" evidence="1">
    <location>
        <begin position="10"/>
        <end position="103"/>
    </location>
</feature>
<dbReference type="SUPFAM" id="SSF51735">
    <property type="entry name" value="NAD(P)-binding Rossmann-fold domains"/>
    <property type="match status" value="1"/>
</dbReference>
<protein>
    <submittedName>
        <fullName evidence="2">CoA-binding protein</fullName>
    </submittedName>
</protein>
<keyword evidence="3" id="KW-1185">Reference proteome</keyword>
<accession>A0ABS1U6P8</accession>
<dbReference type="Proteomes" id="UP000660885">
    <property type="component" value="Unassembled WGS sequence"/>
</dbReference>
<name>A0ABS1U6P8_9PROT</name>
<organism evidence="2 3">
    <name type="scientific">Belnapia arida</name>
    <dbReference type="NCBI Taxonomy" id="2804533"/>
    <lineage>
        <taxon>Bacteria</taxon>
        <taxon>Pseudomonadati</taxon>
        <taxon>Pseudomonadota</taxon>
        <taxon>Alphaproteobacteria</taxon>
        <taxon>Acetobacterales</taxon>
        <taxon>Roseomonadaceae</taxon>
        <taxon>Belnapia</taxon>
    </lineage>
</organism>
<dbReference type="InterPro" id="IPR036291">
    <property type="entry name" value="NAD(P)-bd_dom_sf"/>
</dbReference>
<evidence type="ECO:0000259" key="1">
    <source>
        <dbReference type="SMART" id="SM00881"/>
    </source>
</evidence>
<gene>
    <name evidence="2" type="ORF">JMJ56_20185</name>
</gene>
<proteinExistence type="predicted"/>
<reference evidence="2 3" key="1">
    <citation type="submission" date="2021-01" db="EMBL/GenBank/DDBJ databases">
        <title>Belnapia mucosa sp. nov. and Belnapia arida sp. nov., isolated from the Tabernas Desert (Almeria, Spain).</title>
        <authorList>
            <person name="Molina-Menor E."/>
            <person name="Vidal-Verdu A."/>
            <person name="Calonge A."/>
            <person name="Satari L."/>
            <person name="Pereto J."/>
            <person name="Porcar M."/>
        </authorList>
    </citation>
    <scope>NUCLEOTIDE SEQUENCE [LARGE SCALE GENOMIC DNA]</scope>
    <source>
        <strain evidence="2 3">T18</strain>
    </source>
</reference>
<dbReference type="SMART" id="SM00881">
    <property type="entry name" value="CoA_binding"/>
    <property type="match status" value="1"/>
</dbReference>
<dbReference type="PANTHER" id="PTHR33303">
    <property type="entry name" value="CYTOPLASMIC PROTEIN-RELATED"/>
    <property type="match status" value="1"/>
</dbReference>
<dbReference type="InterPro" id="IPR003781">
    <property type="entry name" value="CoA-bd"/>
</dbReference>
<evidence type="ECO:0000313" key="3">
    <source>
        <dbReference type="Proteomes" id="UP000660885"/>
    </source>
</evidence>
<dbReference type="RefSeq" id="WP_043362215.1">
    <property type="nucleotide sequence ID" value="NZ_JAETWB010000013.1"/>
</dbReference>
<dbReference type="PANTHER" id="PTHR33303:SF2">
    <property type="entry name" value="COA-BINDING DOMAIN-CONTAINING PROTEIN"/>
    <property type="match status" value="1"/>
</dbReference>
<evidence type="ECO:0000313" key="2">
    <source>
        <dbReference type="EMBL" id="MBL6080339.1"/>
    </source>
</evidence>
<dbReference type="Pfam" id="PF13380">
    <property type="entry name" value="CoA_binding_2"/>
    <property type="match status" value="1"/>
</dbReference>
<dbReference type="Gene3D" id="3.40.50.720">
    <property type="entry name" value="NAD(P)-binding Rossmann-like Domain"/>
    <property type="match status" value="1"/>
</dbReference>